<evidence type="ECO:0000259" key="7">
    <source>
        <dbReference type="Pfam" id="PF13874"/>
    </source>
</evidence>
<evidence type="ECO:0000256" key="2">
    <source>
        <dbReference type="ARBA" id="ARBA00022448"/>
    </source>
</evidence>
<keyword evidence="3" id="KW-0653">Protein transport</keyword>
<protein>
    <recommendedName>
        <fullName evidence="7">Nucleoporin Nup54 alpha-helical domain-containing protein</fullName>
    </recommendedName>
</protein>
<feature type="compositionally biased region" description="Low complexity" evidence="6">
    <location>
        <begin position="199"/>
        <end position="230"/>
    </location>
</feature>
<dbReference type="GO" id="GO:0036228">
    <property type="term" value="P:protein localization to nuclear inner membrane"/>
    <property type="evidence" value="ECO:0007669"/>
    <property type="project" value="TreeGrafter"/>
</dbReference>
<dbReference type="Pfam" id="PF13874">
    <property type="entry name" value="Nup54"/>
    <property type="match status" value="1"/>
</dbReference>
<evidence type="ECO:0000256" key="5">
    <source>
        <dbReference type="SAM" id="Coils"/>
    </source>
</evidence>
<keyword evidence="3" id="KW-0906">Nuclear pore complex</keyword>
<name>A0A2S6CBD5_9PEZI</name>
<sequence length="557" mass="59156">MSLFGGGNANNATTGGGGLFGSSTAPTSNTGGGLFGSNTNTNQSSNTGGGGLFGASTANTNNTSGGGGLFGANNTATTGNATTGGLFGSSTAANTNAGGGGLFGNNNTQTQTGNTGGGGLFGNTNTAQNQSGNTGGGLFGATNTNNANNAGSSLFGGGNAANNNNSTSLFANQNQNQNQNQSGSTSLFAKPPANTTLFGGSTLNTNQQNQNTGSLFANAGQSQQQQQQQQGPVANASVFNPQTVTVGGLGHTMTNAQLQRLQFSGASTVPNEKKISDQILTVVKKWNPDIREDPNSQKNPRRTTVLQTYLYNAVPKEYAPFFYPDFSRGEDEKSWEEALSQKPELPKIDDKEVAGQSYVPILVVGFKALGDRVETQAKIVQEMRSRLHEMNNSLSAVMDAHQQRITVKIAAAKRQHQVLSQRCLRLAVKVQVLRNRGYALDAQEEGLRKTLLSLERQVADPSFIGREDEIWARMVALRERARWLEEEGKRVAAQVDSQNASQGQQNGAAANQGVPADVLAKTRKILKDYDGQLQHLNRELEDVRKEYEAWEEIKGRR</sequence>
<evidence type="ECO:0000256" key="4">
    <source>
        <dbReference type="ARBA" id="ARBA00023242"/>
    </source>
</evidence>
<evidence type="ECO:0000256" key="3">
    <source>
        <dbReference type="ARBA" id="ARBA00023132"/>
    </source>
</evidence>
<keyword evidence="3" id="KW-0811">Translocation</keyword>
<feature type="region of interest" description="Disordered" evidence="6">
    <location>
        <begin position="100"/>
        <end position="140"/>
    </location>
</feature>
<dbReference type="OrthoDB" id="6162375at2759"/>
<dbReference type="InterPro" id="IPR025712">
    <property type="entry name" value="Nup54_alpha-helical_dom"/>
</dbReference>
<dbReference type="GO" id="GO:0017056">
    <property type="term" value="F:structural constituent of nuclear pore"/>
    <property type="evidence" value="ECO:0007669"/>
    <property type="project" value="TreeGrafter"/>
</dbReference>
<dbReference type="Pfam" id="PF18570">
    <property type="entry name" value="Nup54_57_C"/>
    <property type="match status" value="1"/>
</dbReference>
<evidence type="ECO:0000313" key="8">
    <source>
        <dbReference type="EMBL" id="PPJ57052.1"/>
    </source>
</evidence>
<comment type="subcellular location">
    <subcellularLocation>
        <location evidence="1">Nucleus</location>
        <location evidence="1">Nuclear pore complex</location>
    </subcellularLocation>
</comment>
<dbReference type="GO" id="GO:0006999">
    <property type="term" value="P:nuclear pore organization"/>
    <property type="evidence" value="ECO:0007669"/>
    <property type="project" value="TreeGrafter"/>
</dbReference>
<dbReference type="GO" id="GO:0044613">
    <property type="term" value="C:nuclear pore central transport channel"/>
    <property type="evidence" value="ECO:0007669"/>
    <property type="project" value="TreeGrafter"/>
</dbReference>
<dbReference type="STRING" id="357750.A0A2S6CBD5"/>
<feature type="compositionally biased region" description="Gly residues" evidence="6">
    <location>
        <begin position="1"/>
        <end position="20"/>
    </location>
</feature>
<keyword evidence="5" id="KW-0175">Coiled coil</keyword>
<dbReference type="Proteomes" id="UP000237631">
    <property type="component" value="Unassembled WGS sequence"/>
</dbReference>
<dbReference type="EMBL" id="PNEN01000503">
    <property type="protein sequence ID" value="PPJ57052.1"/>
    <property type="molecule type" value="Genomic_DNA"/>
</dbReference>
<feature type="region of interest" description="Disordered" evidence="6">
    <location>
        <begin position="1"/>
        <end position="56"/>
    </location>
</feature>
<feature type="compositionally biased region" description="Low complexity" evidence="6">
    <location>
        <begin position="36"/>
        <end position="46"/>
    </location>
</feature>
<keyword evidence="9" id="KW-1185">Reference proteome</keyword>
<dbReference type="Gene3D" id="1.20.5.490">
    <property type="entry name" value="Single helix bin"/>
    <property type="match status" value="1"/>
</dbReference>
<feature type="domain" description="Nucleoporin Nup54 alpha-helical" evidence="7">
    <location>
        <begin position="329"/>
        <end position="474"/>
    </location>
</feature>
<evidence type="ECO:0000256" key="6">
    <source>
        <dbReference type="SAM" id="MobiDB-lite"/>
    </source>
</evidence>
<dbReference type="Pfam" id="PF13634">
    <property type="entry name" value="Nucleoporin_FG"/>
    <property type="match status" value="1"/>
</dbReference>
<dbReference type="InterPro" id="IPR025574">
    <property type="entry name" value="Nucleoporin_FG_rpt"/>
</dbReference>
<dbReference type="PANTHER" id="PTHR13000">
    <property type="entry name" value="NUCLEOPORIN P54"/>
    <property type="match status" value="1"/>
</dbReference>
<keyword evidence="4" id="KW-0539">Nucleus</keyword>
<dbReference type="AlphaFoldDB" id="A0A2S6CBD5"/>
<feature type="compositionally biased region" description="Low complexity" evidence="6">
    <location>
        <begin position="165"/>
        <end position="181"/>
    </location>
</feature>
<dbReference type="GO" id="GO:0006607">
    <property type="term" value="P:NLS-bearing protein import into nucleus"/>
    <property type="evidence" value="ECO:0007669"/>
    <property type="project" value="TreeGrafter"/>
</dbReference>
<dbReference type="Gene3D" id="1.20.5.3600">
    <property type="match status" value="1"/>
</dbReference>
<dbReference type="PANTHER" id="PTHR13000:SF0">
    <property type="entry name" value="NUCLEOPORIN P54"/>
    <property type="match status" value="1"/>
</dbReference>
<feature type="compositionally biased region" description="Low complexity" evidence="6">
    <location>
        <begin position="104"/>
        <end position="113"/>
    </location>
</feature>
<reference evidence="9" key="1">
    <citation type="journal article" date="2017" name="bioRxiv">
        <title>Conservation of a gene cluster reveals novel cercosporin biosynthetic mechanisms and extends production to the genus Colletotrichum.</title>
        <authorList>
            <person name="de Jonge R."/>
            <person name="Ebert M.K."/>
            <person name="Huitt-Roehl C.R."/>
            <person name="Pal P."/>
            <person name="Suttle J.C."/>
            <person name="Spanner R.E."/>
            <person name="Neubauer J.D."/>
            <person name="Jurick W.M.II."/>
            <person name="Stott K.A."/>
            <person name="Secor G.A."/>
            <person name="Thomma B.P.H.J."/>
            <person name="Van de Peer Y."/>
            <person name="Townsend C.A."/>
            <person name="Bolton M.D."/>
        </authorList>
    </citation>
    <scope>NUCLEOTIDE SEQUENCE [LARGE SCALE GENOMIC DNA]</scope>
    <source>
        <strain evidence="9">CBS538.71</strain>
    </source>
</reference>
<organism evidence="8 9">
    <name type="scientific">Cercospora berteroae</name>
    <dbReference type="NCBI Taxonomy" id="357750"/>
    <lineage>
        <taxon>Eukaryota</taxon>
        <taxon>Fungi</taxon>
        <taxon>Dikarya</taxon>
        <taxon>Ascomycota</taxon>
        <taxon>Pezizomycotina</taxon>
        <taxon>Dothideomycetes</taxon>
        <taxon>Dothideomycetidae</taxon>
        <taxon>Mycosphaerellales</taxon>
        <taxon>Mycosphaerellaceae</taxon>
        <taxon>Cercospora</taxon>
    </lineage>
</organism>
<proteinExistence type="predicted"/>
<accession>A0A2S6CBD5</accession>
<feature type="region of interest" description="Disordered" evidence="6">
    <location>
        <begin position="165"/>
        <end position="233"/>
    </location>
</feature>
<feature type="compositionally biased region" description="Low complexity" evidence="6">
    <location>
        <begin position="497"/>
        <end position="513"/>
    </location>
</feature>
<evidence type="ECO:0000313" key="9">
    <source>
        <dbReference type="Proteomes" id="UP000237631"/>
    </source>
</evidence>
<feature type="coiled-coil region" evidence="5">
    <location>
        <begin position="519"/>
        <end position="553"/>
    </location>
</feature>
<evidence type="ECO:0000256" key="1">
    <source>
        <dbReference type="ARBA" id="ARBA00004567"/>
    </source>
</evidence>
<keyword evidence="2" id="KW-0813">Transport</keyword>
<dbReference type="InterPro" id="IPR024864">
    <property type="entry name" value="Nup54/Nup57/Nup44"/>
</dbReference>
<comment type="caution">
    <text evidence="8">The sequence shown here is derived from an EMBL/GenBank/DDBJ whole genome shotgun (WGS) entry which is preliminary data.</text>
</comment>
<feature type="region of interest" description="Disordered" evidence="6">
    <location>
        <begin position="494"/>
        <end position="514"/>
    </location>
</feature>
<feature type="compositionally biased region" description="Polar residues" evidence="6">
    <location>
        <begin position="182"/>
        <end position="198"/>
    </location>
</feature>
<keyword evidence="3" id="KW-0509">mRNA transport</keyword>
<gene>
    <name evidence="8" type="ORF">CBER1_00515</name>
</gene>